<protein>
    <recommendedName>
        <fullName evidence="3">Fe2OG dioxygenase domain-containing protein</fullName>
    </recommendedName>
</protein>
<reference evidence="1 2" key="1">
    <citation type="submission" date="2023-07" db="EMBL/GenBank/DDBJ databases">
        <title>Sorghum-associated microbial communities from plants grown in Nebraska, USA.</title>
        <authorList>
            <person name="Schachtman D."/>
        </authorList>
    </citation>
    <scope>NUCLEOTIDE SEQUENCE [LARGE SCALE GENOMIC DNA]</scope>
    <source>
        <strain evidence="1 2">4272</strain>
    </source>
</reference>
<dbReference type="Pfam" id="PF23169">
    <property type="entry name" value="HalD"/>
    <property type="match status" value="1"/>
</dbReference>
<keyword evidence="2" id="KW-1185">Reference proteome</keyword>
<dbReference type="EMBL" id="JAVDWW010000010">
    <property type="protein sequence ID" value="MDR7171774.1"/>
    <property type="molecule type" value="Genomic_DNA"/>
</dbReference>
<dbReference type="Gene3D" id="2.60.120.620">
    <property type="entry name" value="q2cbj1_9rhob like domain"/>
    <property type="match status" value="1"/>
</dbReference>
<organism evidence="1 2">
    <name type="scientific">Nocardia kruczakiae</name>
    <dbReference type="NCBI Taxonomy" id="261477"/>
    <lineage>
        <taxon>Bacteria</taxon>
        <taxon>Bacillati</taxon>
        <taxon>Actinomycetota</taxon>
        <taxon>Actinomycetes</taxon>
        <taxon>Mycobacteriales</taxon>
        <taxon>Nocardiaceae</taxon>
        <taxon>Nocardia</taxon>
    </lineage>
</organism>
<dbReference type="Proteomes" id="UP001251217">
    <property type="component" value="Unassembled WGS sequence"/>
</dbReference>
<proteinExistence type="predicted"/>
<dbReference type="SUPFAM" id="SSF51197">
    <property type="entry name" value="Clavaminate synthase-like"/>
    <property type="match status" value="1"/>
</dbReference>
<gene>
    <name evidence="1" type="ORF">J2W56_005535</name>
</gene>
<name>A0ABU1XMN7_9NOCA</name>
<accession>A0ABU1XMN7</accession>
<sequence>MEDAPFAGAAELATARGELARRGCAIVTFLFSAGVRSAVAAEGIRLVEQSGIRRDLVIAETGGTPRRMRNVNRTQIREKGSVIARLYRSAAVVSALEQVTGERLFRCPYLPEQFVITRLEGPGDTHGWHWDDYSFALVWVAECPPPEDGGFVECVPETIWDKRRPCVGQLLQERNVHRLEVGPGEVYLMRTNTTLHRVRPLRKGRRTIVNMAFATADDLPRKVSHETMDALWASGTE</sequence>
<dbReference type="InterPro" id="IPR056470">
    <property type="entry name" value="BesD/HalB-like"/>
</dbReference>
<comment type="caution">
    <text evidence="1">The sequence shown here is derived from an EMBL/GenBank/DDBJ whole genome shotgun (WGS) entry which is preliminary data.</text>
</comment>
<evidence type="ECO:0008006" key="3">
    <source>
        <dbReference type="Google" id="ProtNLM"/>
    </source>
</evidence>
<evidence type="ECO:0000313" key="2">
    <source>
        <dbReference type="Proteomes" id="UP001251217"/>
    </source>
</evidence>
<evidence type="ECO:0000313" key="1">
    <source>
        <dbReference type="EMBL" id="MDR7171774.1"/>
    </source>
</evidence>